<keyword evidence="2" id="KW-1185">Reference proteome</keyword>
<organism evidence="1 2">
    <name type="scientific">Micromonospora polyrhachis</name>
    <dbReference type="NCBI Taxonomy" id="1282883"/>
    <lineage>
        <taxon>Bacteria</taxon>
        <taxon>Bacillati</taxon>
        <taxon>Actinomycetota</taxon>
        <taxon>Actinomycetes</taxon>
        <taxon>Micromonosporales</taxon>
        <taxon>Micromonosporaceae</taxon>
        <taxon>Micromonospora</taxon>
    </lineage>
</organism>
<dbReference type="RefSeq" id="WP_184532469.1">
    <property type="nucleotide sequence ID" value="NZ_JACHJW010000001.1"/>
</dbReference>
<name>A0A7W7SNH6_9ACTN</name>
<sequence length="168" mass="18446">MGIWDVTGEDERDRWDLVPLEGVGPLRFGATHAEVVAALDGAVASPTIGIAPDCSEASFGSIGLTVYYSDGSLYCIAIDALRGPQVQLNGVPLVARMPSEVEKWMLDQAEVHGRELRYTHAGDPELPELGLISRAQRAGDVVLSRPVFLDQRAEVTWDYVPPREWRVF</sequence>
<dbReference type="Proteomes" id="UP000578819">
    <property type="component" value="Unassembled WGS sequence"/>
</dbReference>
<reference evidence="1 2" key="1">
    <citation type="submission" date="2020-08" db="EMBL/GenBank/DDBJ databases">
        <title>Sequencing the genomes of 1000 actinobacteria strains.</title>
        <authorList>
            <person name="Klenk H.-P."/>
        </authorList>
    </citation>
    <scope>NUCLEOTIDE SEQUENCE [LARGE SCALE GENOMIC DNA]</scope>
    <source>
        <strain evidence="1 2">DSM 45886</strain>
    </source>
</reference>
<comment type="caution">
    <text evidence="1">The sequence shown here is derived from an EMBL/GenBank/DDBJ whole genome shotgun (WGS) entry which is preliminary data.</text>
</comment>
<dbReference type="EMBL" id="JACHJW010000001">
    <property type="protein sequence ID" value="MBB4956820.1"/>
    <property type="molecule type" value="Genomic_DNA"/>
</dbReference>
<gene>
    <name evidence="1" type="ORF">FHR38_000553</name>
</gene>
<evidence type="ECO:0000313" key="1">
    <source>
        <dbReference type="EMBL" id="MBB4956820.1"/>
    </source>
</evidence>
<proteinExistence type="predicted"/>
<evidence type="ECO:0000313" key="2">
    <source>
        <dbReference type="Proteomes" id="UP000578819"/>
    </source>
</evidence>
<protein>
    <submittedName>
        <fullName evidence="1">Uncharacterized protein</fullName>
    </submittedName>
</protein>
<dbReference type="AlphaFoldDB" id="A0A7W7SNH6"/>
<accession>A0A7W7SNH6</accession>